<dbReference type="EMBL" id="JANUGW010000005">
    <property type="protein sequence ID" value="MCS0581840.1"/>
    <property type="molecule type" value="Genomic_DNA"/>
</dbReference>
<proteinExistence type="predicted"/>
<keyword evidence="3" id="KW-1185">Reference proteome</keyword>
<name>A0ABT1ZPM7_9BURK</name>
<evidence type="ECO:0000313" key="3">
    <source>
        <dbReference type="Proteomes" id="UP001204151"/>
    </source>
</evidence>
<accession>A0ABT1ZPM7</accession>
<keyword evidence="1" id="KW-0732">Signal</keyword>
<protein>
    <recommendedName>
        <fullName evidence="4">Secreted protein</fullName>
    </recommendedName>
</protein>
<feature type="signal peptide" evidence="1">
    <location>
        <begin position="1"/>
        <end position="16"/>
    </location>
</feature>
<evidence type="ECO:0008006" key="4">
    <source>
        <dbReference type="Google" id="ProtNLM"/>
    </source>
</evidence>
<comment type="caution">
    <text evidence="2">The sequence shown here is derived from an EMBL/GenBank/DDBJ whole genome shotgun (WGS) entry which is preliminary data.</text>
</comment>
<dbReference type="RefSeq" id="WP_258816411.1">
    <property type="nucleotide sequence ID" value="NZ_JANUGW010000005.1"/>
</dbReference>
<evidence type="ECO:0000256" key="1">
    <source>
        <dbReference type="SAM" id="SignalP"/>
    </source>
</evidence>
<sequence>MMRPLFLLLVATPAVAAAQPAACPETVPGASIDVKHPPVGWVASSPVVLRLDGGGMLSGDPKQMQYLVPASSKKVKGDAISTWNFDRGEQKWLYCTYGRMAVQLAKRMDDQATRCEVTVRYERKAAISGITAVCR</sequence>
<dbReference type="NCBIfam" id="NF042415">
    <property type="entry name" value="STY0301_fam"/>
    <property type="match status" value="1"/>
</dbReference>
<feature type="chain" id="PRO_5045840267" description="Secreted protein" evidence="1">
    <location>
        <begin position="17"/>
        <end position="135"/>
    </location>
</feature>
<reference evidence="2 3" key="1">
    <citation type="submission" date="2022-08" db="EMBL/GenBank/DDBJ databases">
        <title>Reclassification of Massilia species as members of the genera Telluria, Duganella, Pseudoduganella, Mokoshia gen. nov. and Zemynaea gen. nov. using orthogonal and non-orthogonal genome-based approaches.</title>
        <authorList>
            <person name="Bowman J.P."/>
        </authorList>
    </citation>
    <scope>NUCLEOTIDE SEQUENCE [LARGE SCALE GENOMIC DNA]</scope>
    <source>
        <strain evidence="2 3">JCM 31316</strain>
    </source>
</reference>
<evidence type="ECO:0000313" key="2">
    <source>
        <dbReference type="EMBL" id="MCS0581840.1"/>
    </source>
</evidence>
<dbReference type="InterPro" id="IPR049973">
    <property type="entry name" value="STY0301-like"/>
</dbReference>
<organism evidence="2 3">
    <name type="scientific">Massilia pinisoli</name>
    <dbReference type="NCBI Taxonomy" id="1772194"/>
    <lineage>
        <taxon>Bacteria</taxon>
        <taxon>Pseudomonadati</taxon>
        <taxon>Pseudomonadota</taxon>
        <taxon>Betaproteobacteria</taxon>
        <taxon>Burkholderiales</taxon>
        <taxon>Oxalobacteraceae</taxon>
        <taxon>Telluria group</taxon>
        <taxon>Massilia</taxon>
    </lineage>
</organism>
<gene>
    <name evidence="2" type="ORF">NX784_09570</name>
</gene>
<dbReference type="Proteomes" id="UP001204151">
    <property type="component" value="Unassembled WGS sequence"/>
</dbReference>